<name>A0A841L1T9_9FIRM</name>
<dbReference type="RefSeq" id="WP_184311642.1">
    <property type="nucleotide sequence ID" value="NZ_JACHEN010000020.1"/>
</dbReference>
<dbReference type="EMBL" id="JACHEN010000020">
    <property type="protein sequence ID" value="MBB6217132.1"/>
    <property type="molecule type" value="Genomic_DNA"/>
</dbReference>
<accession>A0A841L1T9</accession>
<comment type="caution">
    <text evidence="1">The sequence shown here is derived from an EMBL/GenBank/DDBJ whole genome shotgun (WGS) entry which is preliminary data.</text>
</comment>
<dbReference type="Proteomes" id="UP000579281">
    <property type="component" value="Unassembled WGS sequence"/>
</dbReference>
<evidence type="ECO:0000313" key="1">
    <source>
        <dbReference type="EMBL" id="MBB6217132.1"/>
    </source>
</evidence>
<dbReference type="AlphaFoldDB" id="A0A841L1T9"/>
<proteinExistence type="predicted"/>
<organism evidence="1 2">
    <name type="scientific">Anaerosolibacter carboniphilus</name>
    <dbReference type="NCBI Taxonomy" id="1417629"/>
    <lineage>
        <taxon>Bacteria</taxon>
        <taxon>Bacillati</taxon>
        <taxon>Bacillota</taxon>
        <taxon>Clostridia</taxon>
        <taxon>Peptostreptococcales</taxon>
        <taxon>Thermotaleaceae</taxon>
        <taxon>Anaerosolibacter</taxon>
    </lineage>
</organism>
<sequence length="67" mass="8089">MRFVEKQETLKYKENLIDLIVQFIRFLDCLLDEGKITQKEYEDLTKNKIDFLKHCNFELGNALKNCF</sequence>
<gene>
    <name evidence="1" type="ORF">HNQ80_003238</name>
</gene>
<evidence type="ECO:0000313" key="2">
    <source>
        <dbReference type="Proteomes" id="UP000579281"/>
    </source>
</evidence>
<keyword evidence="2" id="KW-1185">Reference proteome</keyword>
<protein>
    <submittedName>
        <fullName evidence="1">Uncharacterized protein</fullName>
    </submittedName>
</protein>
<reference evidence="1 2" key="1">
    <citation type="submission" date="2020-08" db="EMBL/GenBank/DDBJ databases">
        <title>Genomic Encyclopedia of Type Strains, Phase IV (KMG-IV): sequencing the most valuable type-strain genomes for metagenomic binning, comparative biology and taxonomic classification.</title>
        <authorList>
            <person name="Goeker M."/>
        </authorList>
    </citation>
    <scope>NUCLEOTIDE SEQUENCE [LARGE SCALE GENOMIC DNA]</scope>
    <source>
        <strain evidence="1 2">DSM 103526</strain>
    </source>
</reference>